<sequence length="164" mass="19163">MIKQCSKCGTPFNCQNESRGCWCENLHLSSQQLTHLKENYDNCLCSECLKEFEMVKKTPEQLCQEYSDIFNDVADYAIVETADYQFILQISVMNYVIIEEDYKAVIHLMKEKGVRVVSDAVAVKPKDFVRYHNMWDEGQKTFRLISQSELDQILEERAKNKGKK</sequence>
<proteinExistence type="predicted"/>
<dbReference type="Pfam" id="PF14375">
    <property type="entry name" value="Cys_rich_CWC"/>
    <property type="match status" value="1"/>
</dbReference>
<evidence type="ECO:0000313" key="1">
    <source>
        <dbReference type="EMBL" id="AEV97022.1"/>
    </source>
</evidence>
<name>G8T969_NIAKG</name>
<gene>
    <name evidence="1" type="ordered locus">Niako_0637</name>
</gene>
<reference evidence="1 2" key="1">
    <citation type="submission" date="2011-12" db="EMBL/GenBank/DDBJ databases">
        <title>The complete genome of Niastella koreensis GR20-10.</title>
        <authorList>
            <consortium name="US DOE Joint Genome Institute (JGI-PGF)"/>
            <person name="Lucas S."/>
            <person name="Han J."/>
            <person name="Lapidus A."/>
            <person name="Bruce D."/>
            <person name="Goodwin L."/>
            <person name="Pitluck S."/>
            <person name="Peters L."/>
            <person name="Kyrpides N."/>
            <person name="Mavromatis K."/>
            <person name="Ivanova N."/>
            <person name="Mikhailova N."/>
            <person name="Davenport K."/>
            <person name="Saunders E."/>
            <person name="Detter J.C."/>
            <person name="Tapia R."/>
            <person name="Han C."/>
            <person name="Land M."/>
            <person name="Hauser L."/>
            <person name="Markowitz V."/>
            <person name="Cheng J.-F."/>
            <person name="Hugenholtz P."/>
            <person name="Woyke T."/>
            <person name="Wu D."/>
            <person name="Tindall B."/>
            <person name="Pomrenke H."/>
            <person name="Brambilla E."/>
            <person name="Klenk H.-P."/>
            <person name="Eisen J.A."/>
        </authorList>
    </citation>
    <scope>NUCLEOTIDE SEQUENCE [LARGE SCALE GENOMIC DNA]</scope>
    <source>
        <strain evidence="2">DSM 17620 / KACC 11465 / NBRC 106392 / GR20-10</strain>
    </source>
</reference>
<dbReference type="HOGENOM" id="CLU_1617260_0_0_10"/>
<dbReference type="KEGG" id="nko:Niako_0637"/>
<dbReference type="Proteomes" id="UP000005438">
    <property type="component" value="Chromosome"/>
</dbReference>
<dbReference type="STRING" id="700598.Niako_0637"/>
<organism evidence="1 2">
    <name type="scientific">Niastella koreensis (strain DSM 17620 / KACC 11465 / NBRC 106392 / GR20-10)</name>
    <dbReference type="NCBI Taxonomy" id="700598"/>
    <lineage>
        <taxon>Bacteria</taxon>
        <taxon>Pseudomonadati</taxon>
        <taxon>Bacteroidota</taxon>
        <taxon>Chitinophagia</taxon>
        <taxon>Chitinophagales</taxon>
        <taxon>Chitinophagaceae</taxon>
        <taxon>Niastella</taxon>
    </lineage>
</organism>
<evidence type="ECO:0000313" key="2">
    <source>
        <dbReference type="Proteomes" id="UP000005438"/>
    </source>
</evidence>
<dbReference type="EMBL" id="CP003178">
    <property type="protein sequence ID" value="AEV97022.1"/>
    <property type="molecule type" value="Genomic_DNA"/>
</dbReference>
<accession>G8T969</accession>
<dbReference type="OrthoDB" id="9800168at2"/>
<evidence type="ECO:0008006" key="3">
    <source>
        <dbReference type="Google" id="ProtNLM"/>
    </source>
</evidence>
<dbReference type="AlphaFoldDB" id="G8T969"/>
<protein>
    <recommendedName>
        <fullName evidence="3">Cysteine-rich CWC</fullName>
    </recommendedName>
</protein>
<dbReference type="InterPro" id="IPR032720">
    <property type="entry name" value="Cys_rich_CWC"/>
</dbReference>